<dbReference type="AlphaFoldDB" id="A0A7L4ZE26"/>
<reference evidence="1 2" key="1">
    <citation type="journal article" date="2013" name="Int. J. Syst. Evol. Microbiol.">
        <title>Kordia antarctica sp. nov., isolated from Antarctic seawater.</title>
        <authorList>
            <person name="Baek K."/>
            <person name="Choi A."/>
            <person name="Kang I."/>
            <person name="Lee K."/>
            <person name="Cho J.C."/>
        </authorList>
    </citation>
    <scope>NUCLEOTIDE SEQUENCE [LARGE SCALE GENOMIC DNA]</scope>
    <source>
        <strain evidence="1 2">IMCC3317</strain>
    </source>
</reference>
<evidence type="ECO:0000313" key="2">
    <source>
        <dbReference type="Proteomes" id="UP000464657"/>
    </source>
</evidence>
<proteinExistence type="predicted"/>
<evidence type="ECO:0000313" key="1">
    <source>
        <dbReference type="EMBL" id="QHI34877.1"/>
    </source>
</evidence>
<protein>
    <submittedName>
        <fullName evidence="1">Uncharacterized protein</fullName>
    </submittedName>
</protein>
<sequence length="58" mass="6541">MKKRNLKTLKLNKDSVSSLANEVVKGGAFSDGPMCQTQEPEFCNWTYNNWCCGDTVPR</sequence>
<organism evidence="1 2">
    <name type="scientific">Kordia antarctica</name>
    <dbReference type="NCBI Taxonomy" id="1218801"/>
    <lineage>
        <taxon>Bacteria</taxon>
        <taxon>Pseudomonadati</taxon>
        <taxon>Bacteroidota</taxon>
        <taxon>Flavobacteriia</taxon>
        <taxon>Flavobacteriales</taxon>
        <taxon>Flavobacteriaceae</taxon>
        <taxon>Kordia</taxon>
    </lineage>
</organism>
<dbReference type="KEGG" id="kan:IMCC3317_02220"/>
<dbReference type="RefSeq" id="WP_160127663.1">
    <property type="nucleotide sequence ID" value="NZ_CP019288.1"/>
</dbReference>
<keyword evidence="2" id="KW-1185">Reference proteome</keyword>
<dbReference type="Proteomes" id="UP000464657">
    <property type="component" value="Chromosome"/>
</dbReference>
<name>A0A7L4ZE26_9FLAO</name>
<accession>A0A7L4ZE26</accession>
<gene>
    <name evidence="1" type="ORF">IMCC3317_02220</name>
</gene>
<dbReference type="EMBL" id="CP019288">
    <property type="protein sequence ID" value="QHI34877.1"/>
    <property type="molecule type" value="Genomic_DNA"/>
</dbReference>